<keyword evidence="4" id="KW-1185">Reference proteome</keyword>
<feature type="compositionally biased region" description="Pro residues" evidence="1">
    <location>
        <begin position="101"/>
        <end position="114"/>
    </location>
</feature>
<reference evidence="3" key="2">
    <citation type="submission" date="2021-11" db="EMBL/GenBank/DDBJ databases">
        <authorList>
            <consortium name="Genoscope - CEA"/>
            <person name="William W."/>
        </authorList>
    </citation>
    <scope>NUCLEOTIDE SEQUENCE</scope>
</reference>
<proteinExistence type="predicted"/>
<feature type="compositionally biased region" description="Low complexity" evidence="1">
    <location>
        <begin position="75"/>
        <end position="89"/>
    </location>
</feature>
<dbReference type="Proteomes" id="UP000789595">
    <property type="component" value="Unassembled WGS sequence"/>
</dbReference>
<sequence length="237" mass="24006">MGCQTSKPEDVQPPPTPPADADKAKSPPTPQTAPADEPAVVLEDAFGPAPASTPSGFARALGVAQDPASPPPAPTSTRGRSLSPSSSRGDLVEDGKTASPPSTPLPPRTDPPSPTSAGSLQAPAFCVDDDVTTPIKLPPQPEVASPFDPARPRRPPTVECDADAAARNVQALLAALGTPTKRVATKPPPAPDDDTTRFARQALEASGRDSEDASSAAKALATHGSGLADGLALLRKC</sequence>
<evidence type="ECO:0000256" key="1">
    <source>
        <dbReference type="SAM" id="MobiDB-lite"/>
    </source>
</evidence>
<protein>
    <submittedName>
        <fullName evidence="2">Uncharacterized protein</fullName>
    </submittedName>
</protein>
<gene>
    <name evidence="2" type="ORF">PCAL00307_LOCUS18357</name>
    <name evidence="3" type="ORF">PECAL_5P24490</name>
</gene>
<feature type="region of interest" description="Disordered" evidence="1">
    <location>
        <begin position="177"/>
        <end position="196"/>
    </location>
</feature>
<feature type="region of interest" description="Disordered" evidence="1">
    <location>
        <begin position="1"/>
        <end position="158"/>
    </location>
</feature>
<evidence type="ECO:0000313" key="2">
    <source>
        <dbReference type="EMBL" id="CAE0702911.1"/>
    </source>
</evidence>
<feature type="region of interest" description="Disordered" evidence="1">
    <location>
        <begin position="201"/>
        <end position="222"/>
    </location>
</feature>
<accession>A0A7S4EC01</accession>
<dbReference type="EMBL" id="CAKKNE010000005">
    <property type="protein sequence ID" value="CAH0377932.1"/>
    <property type="molecule type" value="Genomic_DNA"/>
</dbReference>
<reference evidence="2" key="1">
    <citation type="submission" date="2021-01" db="EMBL/GenBank/DDBJ databases">
        <authorList>
            <person name="Corre E."/>
            <person name="Pelletier E."/>
            <person name="Niang G."/>
            <person name="Scheremetjew M."/>
            <person name="Finn R."/>
            <person name="Kale V."/>
            <person name="Holt S."/>
            <person name="Cochrane G."/>
            <person name="Meng A."/>
            <person name="Brown T."/>
            <person name="Cohen L."/>
        </authorList>
    </citation>
    <scope>NUCLEOTIDE SEQUENCE</scope>
    <source>
        <strain evidence="2">CCMP1756</strain>
    </source>
</reference>
<organism evidence="2">
    <name type="scientific">Pelagomonas calceolata</name>
    <dbReference type="NCBI Taxonomy" id="35677"/>
    <lineage>
        <taxon>Eukaryota</taxon>
        <taxon>Sar</taxon>
        <taxon>Stramenopiles</taxon>
        <taxon>Ochrophyta</taxon>
        <taxon>Pelagophyceae</taxon>
        <taxon>Pelagomonadales</taxon>
        <taxon>Pelagomonadaceae</taxon>
        <taxon>Pelagomonas</taxon>
    </lineage>
</organism>
<evidence type="ECO:0000313" key="4">
    <source>
        <dbReference type="Proteomes" id="UP000789595"/>
    </source>
</evidence>
<dbReference type="AlphaFoldDB" id="A0A7S4EC01"/>
<evidence type="ECO:0000313" key="3">
    <source>
        <dbReference type="EMBL" id="CAH0377932.1"/>
    </source>
</evidence>
<dbReference type="EMBL" id="HBIW01021286">
    <property type="protein sequence ID" value="CAE0702911.1"/>
    <property type="molecule type" value="Transcribed_RNA"/>
</dbReference>
<name>A0A7S4EC01_9STRA</name>